<feature type="domain" description="BFD-like [2Fe-2S]-binding" evidence="2">
    <location>
        <begin position="398"/>
        <end position="452"/>
    </location>
</feature>
<feature type="domain" description="FAD dependent oxidoreductase" evidence="1">
    <location>
        <begin position="3"/>
        <end position="351"/>
    </location>
</feature>
<evidence type="ECO:0000259" key="2">
    <source>
        <dbReference type="Pfam" id="PF04324"/>
    </source>
</evidence>
<dbReference type="AlphaFoldDB" id="A0AAE3HH09"/>
<dbReference type="Gene3D" id="3.30.9.10">
    <property type="entry name" value="D-Amino Acid Oxidase, subunit A, domain 2"/>
    <property type="match status" value="1"/>
</dbReference>
<dbReference type="InterPro" id="IPR007419">
    <property type="entry name" value="BFD-like_2Fe2S-bd_dom"/>
</dbReference>
<evidence type="ECO:0000313" key="4">
    <source>
        <dbReference type="Proteomes" id="UP001205748"/>
    </source>
</evidence>
<accession>A0AAE3HH09</accession>
<evidence type="ECO:0000313" key="3">
    <source>
        <dbReference type="EMBL" id="MCR1898948.1"/>
    </source>
</evidence>
<dbReference type="Gene3D" id="1.10.10.1100">
    <property type="entry name" value="BFD-like [2Fe-2S]-binding domain"/>
    <property type="match status" value="1"/>
</dbReference>
<evidence type="ECO:0000259" key="1">
    <source>
        <dbReference type="Pfam" id="PF01266"/>
    </source>
</evidence>
<dbReference type="InterPro" id="IPR052745">
    <property type="entry name" value="G3P_Oxidase/Oxidoreductase"/>
</dbReference>
<comment type="caution">
    <text evidence="3">The sequence shown here is derived from an EMBL/GenBank/DDBJ whole genome shotgun (WGS) entry which is preliminary data.</text>
</comment>
<sequence length="494" mass="54475">MYDIVIIGAGIIGTFIARELSRYKLNIALIDKENDVANGTTKANSAIVHAGFDAKPGSKMARFNVEGNAMFDKICNDLDVEFNRIGSLVIGFSEEEMKELQKLYQRGLENHVPDMEIIDKKRVKELEPNISDNVVGALYAATGGIVGPWEMAIALAENAIENGVELLLNHEVKDIQKTQKGYELLTSEGPMQAKCIINCAGVYADHINNMIAKPTFKINPRRGQYFVLDRDARNIVNTVVFQCPTKLGKGILVTPTVHGNILVGPDAEDLDDRENLSTTADRLEYIKEIAKLTMEKIPYHMTITTFAGLRAEPSTGDFIIEESKDAKGFINVAGIKSPGLTSSPAIAQYVVGLVGKILGNLEEKAEFNPTRRKLIRFDQLSQEEKEETIKRDSRFGRIICRCEHITEGEIVDIIKRKAGATTVDGVKRRARPGTGRCQGGFCGPRVVEILARELGKDMAEILKDGRNSNVLTEKTHKGSDGSDVKEWAAVSIEK</sequence>
<dbReference type="Gene3D" id="3.50.50.60">
    <property type="entry name" value="FAD/NAD(P)-binding domain"/>
    <property type="match status" value="1"/>
</dbReference>
<dbReference type="SUPFAM" id="SSF51905">
    <property type="entry name" value="FAD/NAD(P)-binding domain"/>
    <property type="match status" value="1"/>
</dbReference>
<organism evidence="3 4">
    <name type="scientific">Irregularibacter muris</name>
    <dbReference type="NCBI Taxonomy" id="1796619"/>
    <lineage>
        <taxon>Bacteria</taxon>
        <taxon>Bacillati</taxon>
        <taxon>Bacillota</taxon>
        <taxon>Clostridia</taxon>
        <taxon>Eubacteriales</taxon>
        <taxon>Eubacteriaceae</taxon>
        <taxon>Irregularibacter</taxon>
    </lineage>
</organism>
<gene>
    <name evidence="3" type="ORF">NSA47_08120</name>
</gene>
<reference evidence="3" key="1">
    <citation type="submission" date="2022-07" db="EMBL/GenBank/DDBJ databases">
        <title>Enhanced cultured diversity of the mouse gut microbiota enables custom-made synthetic communities.</title>
        <authorList>
            <person name="Afrizal A."/>
        </authorList>
    </citation>
    <scope>NUCLEOTIDE SEQUENCE</scope>
    <source>
        <strain evidence="3">DSM 28593</strain>
    </source>
</reference>
<dbReference type="Pfam" id="PF04324">
    <property type="entry name" value="Fer2_BFD"/>
    <property type="match status" value="1"/>
</dbReference>
<dbReference type="PANTHER" id="PTHR42720">
    <property type="entry name" value="GLYCEROL-3-PHOSPHATE DEHYDROGENASE"/>
    <property type="match status" value="1"/>
</dbReference>
<dbReference type="EMBL" id="JANKAS010000006">
    <property type="protein sequence ID" value="MCR1898948.1"/>
    <property type="molecule type" value="Genomic_DNA"/>
</dbReference>
<keyword evidence="4" id="KW-1185">Reference proteome</keyword>
<dbReference type="InterPro" id="IPR041854">
    <property type="entry name" value="BFD-like_2Fe2S-bd_dom_sf"/>
</dbReference>
<dbReference type="SUPFAM" id="SSF54373">
    <property type="entry name" value="FAD-linked reductases, C-terminal domain"/>
    <property type="match status" value="1"/>
</dbReference>
<dbReference type="InterPro" id="IPR006076">
    <property type="entry name" value="FAD-dep_OxRdtase"/>
</dbReference>
<dbReference type="Proteomes" id="UP001205748">
    <property type="component" value="Unassembled WGS sequence"/>
</dbReference>
<protein>
    <submittedName>
        <fullName evidence="3">NAD(P)/FAD-dependent oxidoreductase</fullName>
    </submittedName>
</protein>
<dbReference type="InterPro" id="IPR036188">
    <property type="entry name" value="FAD/NAD-bd_sf"/>
</dbReference>
<name>A0AAE3HH09_9FIRM</name>
<dbReference type="RefSeq" id="WP_257530791.1">
    <property type="nucleotide sequence ID" value="NZ_JANKAS010000006.1"/>
</dbReference>
<dbReference type="CDD" id="cd19946">
    <property type="entry name" value="GlpA-like_Fer2_BFD-like"/>
    <property type="match status" value="1"/>
</dbReference>
<dbReference type="Pfam" id="PF01266">
    <property type="entry name" value="DAO"/>
    <property type="match status" value="1"/>
</dbReference>
<proteinExistence type="predicted"/>
<dbReference type="PANTHER" id="PTHR42720:SF1">
    <property type="entry name" value="GLYCEROL 3-PHOSPHATE OXIDASE"/>
    <property type="match status" value="1"/>
</dbReference>